<dbReference type="PANTHER" id="PTHR37693">
    <property type="entry name" value="PHOSPHATIDYLGLYCEROL LYSYLTRANSFERASE"/>
    <property type="match status" value="1"/>
</dbReference>
<evidence type="ECO:0000313" key="9">
    <source>
        <dbReference type="Proteomes" id="UP000886852"/>
    </source>
</evidence>
<keyword evidence="5 7" id="KW-0472">Membrane</keyword>
<reference evidence="8" key="1">
    <citation type="submission" date="2020-10" db="EMBL/GenBank/DDBJ databases">
        <authorList>
            <person name="Gilroy R."/>
        </authorList>
    </citation>
    <scope>NUCLEOTIDE SEQUENCE</scope>
    <source>
        <strain evidence="8">ChiHjej12B11-7776</strain>
    </source>
</reference>
<keyword evidence="2" id="KW-1003">Cell membrane</keyword>
<comment type="subcellular location">
    <subcellularLocation>
        <location evidence="1">Cell membrane</location>
        <topology evidence="1">Multi-pass membrane protein</topology>
    </subcellularLocation>
</comment>
<feature type="transmembrane region" description="Helical" evidence="7">
    <location>
        <begin position="89"/>
        <end position="109"/>
    </location>
</feature>
<protein>
    <submittedName>
        <fullName evidence="8">Flippase-like domain-containing protein</fullName>
    </submittedName>
</protein>
<organism evidence="8 9">
    <name type="scientific">Candidatus Fimimonas merdipullorum</name>
    <dbReference type="NCBI Taxonomy" id="2840822"/>
    <lineage>
        <taxon>Bacteria</taxon>
        <taxon>Pseudomonadati</taxon>
        <taxon>Myxococcota</taxon>
        <taxon>Myxococcia</taxon>
        <taxon>Myxococcales</taxon>
        <taxon>Cystobacterineae</taxon>
        <taxon>Myxococcaceae</taxon>
        <taxon>Myxococcaceae incertae sedis</taxon>
        <taxon>Candidatus Fimimonas</taxon>
    </lineage>
</organism>
<evidence type="ECO:0000256" key="1">
    <source>
        <dbReference type="ARBA" id="ARBA00004651"/>
    </source>
</evidence>
<feature type="region of interest" description="Disordered" evidence="6">
    <location>
        <begin position="392"/>
        <end position="431"/>
    </location>
</feature>
<feature type="transmembrane region" description="Helical" evidence="7">
    <location>
        <begin position="276"/>
        <end position="298"/>
    </location>
</feature>
<feature type="transmembrane region" description="Helical" evidence="7">
    <location>
        <begin position="342"/>
        <end position="360"/>
    </location>
</feature>
<proteinExistence type="predicted"/>
<evidence type="ECO:0000256" key="4">
    <source>
        <dbReference type="ARBA" id="ARBA00022989"/>
    </source>
</evidence>
<comment type="caution">
    <text evidence="8">The sequence shown here is derived from an EMBL/GenBank/DDBJ whole genome shotgun (WGS) entry which is preliminary data.</text>
</comment>
<evidence type="ECO:0000256" key="2">
    <source>
        <dbReference type="ARBA" id="ARBA00022475"/>
    </source>
</evidence>
<feature type="compositionally biased region" description="Low complexity" evidence="6">
    <location>
        <begin position="395"/>
        <end position="405"/>
    </location>
</feature>
<accession>A0A9D1MVV3</accession>
<sequence>MQQQHDGGDRKVTERQKRRNQQFQNAVENFRSKQAPERLQPKKHRWVTPLVLLLSVGIGLVLIFQMPSMFGEEQLSFVEVFSSVKPQNVLLAVGALAAILLLDVCKYVVTLHATTRTLRPLVSVKTSLLGRYYDNITPFASGGQPMQIYYLYTKGYSAGLSSAVVMIKYFFNTTAWLAVAFVAMVCNKQVLSPVSNGNVLLIAGWTGWALNMCVPVFMVLFVAMPKLAKRITAWIIHVGFKLKIVKNKEAAIHRALSAVRDFRSSFVIMAKRPLHLVLLTLCCILELSLSFAFPYFIIRMFNGLQTDAGFATMFQVMALHAFASFAASVVPTPGNSGALEGLITTAFSSIAGATLMWVIFTWRFSVYYIYILIGVGITAFNLVRNVVRSRRAKKQSAQSVTQTSSADEEAADGVGQTATEREQAAPTREGE</sequence>
<evidence type="ECO:0000256" key="5">
    <source>
        <dbReference type="ARBA" id="ARBA00023136"/>
    </source>
</evidence>
<feature type="transmembrane region" description="Helical" evidence="7">
    <location>
        <begin position="46"/>
        <end position="69"/>
    </location>
</feature>
<dbReference type="GO" id="GO:0005886">
    <property type="term" value="C:plasma membrane"/>
    <property type="evidence" value="ECO:0007669"/>
    <property type="project" value="UniProtKB-SubCell"/>
</dbReference>
<evidence type="ECO:0000313" key="8">
    <source>
        <dbReference type="EMBL" id="HIU90467.1"/>
    </source>
</evidence>
<dbReference type="Pfam" id="PF03706">
    <property type="entry name" value="LPG_synthase_TM"/>
    <property type="match status" value="1"/>
</dbReference>
<feature type="transmembrane region" description="Helical" evidence="7">
    <location>
        <begin position="366"/>
        <end position="387"/>
    </location>
</feature>
<keyword evidence="3 7" id="KW-0812">Transmembrane</keyword>
<feature type="transmembrane region" description="Helical" evidence="7">
    <location>
        <begin position="202"/>
        <end position="223"/>
    </location>
</feature>
<gene>
    <name evidence="8" type="ORF">IAC72_00430</name>
</gene>
<feature type="region of interest" description="Disordered" evidence="6">
    <location>
        <begin position="1"/>
        <end position="27"/>
    </location>
</feature>
<dbReference type="AlphaFoldDB" id="A0A9D1MVV3"/>
<feature type="compositionally biased region" description="Basic and acidic residues" evidence="6">
    <location>
        <begin position="419"/>
        <end position="431"/>
    </location>
</feature>
<keyword evidence="4 7" id="KW-1133">Transmembrane helix</keyword>
<dbReference type="PANTHER" id="PTHR37693:SF1">
    <property type="entry name" value="INTEGRAL MEMBRANE PROTEIN"/>
    <property type="match status" value="1"/>
</dbReference>
<feature type="compositionally biased region" description="Basic and acidic residues" evidence="6">
    <location>
        <begin position="1"/>
        <end position="15"/>
    </location>
</feature>
<reference evidence="8" key="2">
    <citation type="journal article" date="2021" name="PeerJ">
        <title>Extensive microbial diversity within the chicken gut microbiome revealed by metagenomics and culture.</title>
        <authorList>
            <person name="Gilroy R."/>
            <person name="Ravi A."/>
            <person name="Getino M."/>
            <person name="Pursley I."/>
            <person name="Horton D.L."/>
            <person name="Alikhan N.F."/>
            <person name="Baker D."/>
            <person name="Gharbi K."/>
            <person name="Hall N."/>
            <person name="Watson M."/>
            <person name="Adriaenssens E.M."/>
            <person name="Foster-Nyarko E."/>
            <person name="Jarju S."/>
            <person name="Secka A."/>
            <person name="Antonio M."/>
            <person name="Oren A."/>
            <person name="Chaudhuri R.R."/>
            <person name="La Ragione R."/>
            <person name="Hildebrand F."/>
            <person name="Pallen M.J."/>
        </authorList>
    </citation>
    <scope>NUCLEOTIDE SEQUENCE</scope>
    <source>
        <strain evidence="8">ChiHjej12B11-7776</strain>
    </source>
</reference>
<feature type="transmembrane region" description="Helical" evidence="7">
    <location>
        <begin position="169"/>
        <end position="190"/>
    </location>
</feature>
<dbReference type="NCBIfam" id="TIGR00374">
    <property type="entry name" value="flippase-like domain"/>
    <property type="match status" value="1"/>
</dbReference>
<feature type="transmembrane region" description="Helical" evidence="7">
    <location>
        <begin position="310"/>
        <end position="330"/>
    </location>
</feature>
<dbReference type="EMBL" id="DVOC01000012">
    <property type="protein sequence ID" value="HIU90467.1"/>
    <property type="molecule type" value="Genomic_DNA"/>
</dbReference>
<evidence type="ECO:0000256" key="6">
    <source>
        <dbReference type="SAM" id="MobiDB-lite"/>
    </source>
</evidence>
<evidence type="ECO:0000256" key="7">
    <source>
        <dbReference type="SAM" id="Phobius"/>
    </source>
</evidence>
<dbReference type="Proteomes" id="UP000886852">
    <property type="component" value="Unassembled WGS sequence"/>
</dbReference>
<evidence type="ECO:0000256" key="3">
    <source>
        <dbReference type="ARBA" id="ARBA00022692"/>
    </source>
</evidence>
<dbReference type="InterPro" id="IPR022791">
    <property type="entry name" value="L-PG_synthase/AglD"/>
</dbReference>
<name>A0A9D1MVV3_9BACT</name>